<feature type="transmembrane region" description="Helical" evidence="9">
    <location>
        <begin position="1278"/>
        <end position="1300"/>
    </location>
</feature>
<reference evidence="12" key="2">
    <citation type="journal article" date="2021" name="World Allergy Organ. J.">
        <title>Chromosome-level assembly of Dermatophagoides farinae genome and transcriptome reveals two novel allergens Der f 37 and Der f 39.</title>
        <authorList>
            <person name="Chen J."/>
            <person name="Cai Z."/>
            <person name="Fan D."/>
            <person name="Hu J."/>
            <person name="Hou Y."/>
            <person name="He Y."/>
            <person name="Zhang Z."/>
            <person name="Zhao Z."/>
            <person name="Gao P."/>
            <person name="Hu W."/>
            <person name="Sun J."/>
            <person name="Li J."/>
            <person name="Ji K."/>
        </authorList>
    </citation>
    <scope>NUCLEOTIDE SEQUENCE</scope>
    <source>
        <strain evidence="12">JKM2019</strain>
    </source>
</reference>
<feature type="region of interest" description="Disordered" evidence="8">
    <location>
        <begin position="435"/>
        <end position="458"/>
    </location>
</feature>
<comment type="similarity">
    <text evidence="2">Belongs to the G-protein coupled receptor 2 family. LN-TM7 subfamily.</text>
</comment>
<dbReference type="PROSITE" id="PS50221">
    <property type="entry name" value="GAIN_B"/>
    <property type="match status" value="1"/>
</dbReference>
<keyword evidence="3 9" id="KW-0812">Transmembrane</keyword>
<proteinExistence type="inferred from homology"/>
<feature type="compositionally biased region" description="Polar residues" evidence="8">
    <location>
        <begin position="1555"/>
        <end position="1569"/>
    </location>
</feature>
<evidence type="ECO:0000256" key="7">
    <source>
        <dbReference type="ARBA" id="ARBA00023157"/>
    </source>
</evidence>
<dbReference type="FunFam" id="2.60.120.740:FF:000001">
    <property type="entry name" value="Adhesion G protein-coupled receptor L2"/>
    <property type="match status" value="1"/>
</dbReference>
<feature type="region of interest" description="Disordered" evidence="8">
    <location>
        <begin position="844"/>
        <end position="869"/>
    </location>
</feature>
<dbReference type="Pfam" id="PF02140">
    <property type="entry name" value="SUEL_Lectin"/>
    <property type="match status" value="1"/>
</dbReference>
<dbReference type="PANTHER" id="PTHR46780">
    <property type="entry name" value="PROTEIN EVA-1"/>
    <property type="match status" value="1"/>
</dbReference>
<feature type="transmembrane region" description="Helical" evidence="9">
    <location>
        <begin position="1007"/>
        <end position="1026"/>
    </location>
</feature>
<dbReference type="InterPro" id="IPR000922">
    <property type="entry name" value="Lectin_gal-bd_dom"/>
</dbReference>
<keyword evidence="5 9" id="KW-1133">Transmembrane helix</keyword>
<dbReference type="InterPro" id="IPR000203">
    <property type="entry name" value="GPS"/>
</dbReference>
<dbReference type="EMBL" id="SDOV01000007">
    <property type="protein sequence ID" value="KAH7638538.1"/>
    <property type="molecule type" value="Genomic_DNA"/>
</dbReference>
<evidence type="ECO:0000256" key="9">
    <source>
        <dbReference type="SAM" id="Phobius"/>
    </source>
</evidence>
<organism evidence="12">
    <name type="scientific">Dermatophagoides farinae</name>
    <name type="common">American house dust mite</name>
    <dbReference type="NCBI Taxonomy" id="6954"/>
    <lineage>
        <taxon>Eukaryota</taxon>
        <taxon>Metazoa</taxon>
        <taxon>Ecdysozoa</taxon>
        <taxon>Arthropoda</taxon>
        <taxon>Chelicerata</taxon>
        <taxon>Arachnida</taxon>
        <taxon>Acari</taxon>
        <taxon>Acariformes</taxon>
        <taxon>Sarcoptiformes</taxon>
        <taxon>Astigmata</taxon>
        <taxon>Psoroptidia</taxon>
        <taxon>Analgoidea</taxon>
        <taxon>Pyroglyphidae</taxon>
        <taxon>Dermatophagoidinae</taxon>
        <taxon>Dermatophagoides</taxon>
    </lineage>
</organism>
<feature type="transmembrane region" description="Helical" evidence="9">
    <location>
        <begin position="1248"/>
        <end position="1272"/>
    </location>
</feature>
<evidence type="ECO:0000256" key="6">
    <source>
        <dbReference type="ARBA" id="ARBA00023136"/>
    </source>
</evidence>
<comment type="subcellular location">
    <subcellularLocation>
        <location evidence="1">Membrane</location>
    </subcellularLocation>
</comment>
<evidence type="ECO:0000259" key="10">
    <source>
        <dbReference type="PROSITE" id="PS50221"/>
    </source>
</evidence>
<dbReference type="InterPro" id="IPR057244">
    <property type="entry name" value="GAIN_B"/>
</dbReference>
<evidence type="ECO:0000256" key="3">
    <source>
        <dbReference type="ARBA" id="ARBA00022692"/>
    </source>
</evidence>
<gene>
    <name evidence="12" type="ORF">HUG17_2571</name>
</gene>
<evidence type="ECO:0000256" key="8">
    <source>
        <dbReference type="SAM" id="MobiDB-lite"/>
    </source>
</evidence>
<keyword evidence="4" id="KW-0430">Lectin</keyword>
<feature type="transmembrane region" description="Helical" evidence="9">
    <location>
        <begin position="1038"/>
        <end position="1069"/>
    </location>
</feature>
<feature type="compositionally biased region" description="Polar residues" evidence="8">
    <location>
        <begin position="855"/>
        <end position="869"/>
    </location>
</feature>
<accession>A0A9D4NUF0</accession>
<feature type="domain" description="SUEL-type lectin" evidence="11">
    <location>
        <begin position="127"/>
        <end position="217"/>
    </location>
</feature>
<feature type="compositionally biased region" description="Low complexity" evidence="8">
    <location>
        <begin position="845"/>
        <end position="854"/>
    </location>
</feature>
<feature type="transmembrane region" description="Helical" evidence="9">
    <location>
        <begin position="1089"/>
        <end position="1117"/>
    </location>
</feature>
<feature type="compositionally biased region" description="Low complexity" evidence="8">
    <location>
        <begin position="1"/>
        <end position="18"/>
    </location>
</feature>
<dbReference type="Gene3D" id="2.60.120.740">
    <property type="match status" value="1"/>
</dbReference>
<sequence length="1578" mass="178456">MNPSSSSSSEHVESQSSEILHVPKRDISSPSSPSSTVTTKTDFFNHPIIIGGKRKKRFQSSLSSTVDTSKLLSAAVYDSSGTSSSLSSKTTTTTINKSLFVNNQNVDSSSSTSSSSSSSSIRETAYVCEDGQLELSCQHGKHIDVLRANFGRFSITLCNPSGFLDWSVNCASGNSILPILTKRCANQNQCSIQASSSIFGDPCPGTTKYLEVHYRCISEIERIESNRINSNKSVSTTIIGNNNNNSANGLVLPSDLYFMRKISDNDNDSNHSSMMTMATILPLNNNNQDYFVRNHQNHPRIITNENIQQQQQQQQQNIHHQSLVPVPTTTTTTPITTTITTTNHQSLDEETMSFQNKIEIHNTIKNKSASKNEINIPIGNMDTSSSSSSLSSTCDPIIYRDIQWPPTPSGTIAIRSCPHDTSGLAQWRCGNNNKINGNGHFSNSKPPQPPQPPLPLLMMSMSTSSKQSKAPLSIGPARIPITTTNNGSQQQNGHHLFHNNNRASWIQLPDLSQCHSRWLLQLNSIQNINYNYRNDIWHSILANMQHSPLYGGDINQLIILLENWSLRYFHLAVDGNRFKNFSNQITGLDTIFEIISELLNRNHLASWLDLPDIKRETAALNLMDITMKYSTLYCLNYRSKNTVVAVTASTTTTTTTTTTSTDSKETIKQSQYLIMSCFSISKLIHEFQLNWNKLSEQLQQSQMNVSEFKYELLSLPSTSTSTTMDDNKIKVFLILNNVEEQSNIILTENIYFSMLIPINLENYFQLSNMDIFTNNDHNGDDNNGHHDQMAESFLNLIQIESTESLLQDHDDHMDTTATTTTTTTFINGQIIKFIRFNDEQILPIQQQQQQQQHQTSSSNINKNIDVGQSETSSSFSNHYAFEIIFKHLVDYDNNNDHDDGDVGDNFIVVHHHHHHQCVHWDETVNHWSNEHCTLLETNATHSICRCRPAGLSICTILAIGVQNPHHHQQRQQQQQSTYNLTSLELPPEVDNENNQMSNELILAKHSGILSLTLIIYIWIALLLIRYHHENYFNQSNFITLLLICIVRTMIELSSTFNIFGMFITTTTAANNDRNWWMNNTKWWCHSRMFIIIYQLQIICSLFTVFLFQNVIILLLANKIYLTKNYYNILQSLKQSKQLQLLITILFPLIHQFVIFIFVKNFHTNCWPIFNSIVTAFFVTSSILQITLILTSGVIYLHCSQRVFSEYDYPTNMQFANLQQTKNNNNNNNTACLMEKHVKELFFSRCKHVTIWIIAIVIYLICVVGCLCCSLYYRHTSYAMIGIDISISLTFVLFARVKYLFNLIVKCSHCRGGVGGGGGSHRSSKNIDHHHHNHCYNNNSNNIHHMINNPIGQIESASSSIDSKQTRDNSISILSDTSKTFLTLPSSNGGQMSSSLGSPKIYPTTNTIHQSSCIYGDGFTNVIVTSPGRTITTATATTTMNNTNPSSHLYESPSHLYNYEYERRFHHIGGGSHKNGKNISSPTTTMQNIYNTTTISATNHHNHHHHHQRHFYPLDGIIRPLPCHTNSTNNHQRHSAAIRDSNMSLNRIRSHFVASHLQQHGPSSTTNNRAYSFDRPNFS</sequence>
<name>A0A9D4NUF0_DERFA</name>
<evidence type="ECO:0000259" key="11">
    <source>
        <dbReference type="PROSITE" id="PS50228"/>
    </source>
</evidence>
<evidence type="ECO:0000256" key="5">
    <source>
        <dbReference type="ARBA" id="ARBA00022989"/>
    </source>
</evidence>
<dbReference type="PROSITE" id="PS50228">
    <property type="entry name" value="SUEL_LECTIN"/>
    <property type="match status" value="1"/>
</dbReference>
<dbReference type="Proteomes" id="UP000828236">
    <property type="component" value="Unassembled WGS sequence"/>
</dbReference>
<evidence type="ECO:0000256" key="1">
    <source>
        <dbReference type="ARBA" id="ARBA00004370"/>
    </source>
</evidence>
<dbReference type="Gene3D" id="2.60.220.50">
    <property type="match status" value="1"/>
</dbReference>
<feature type="region of interest" description="Disordered" evidence="8">
    <location>
        <begin position="1"/>
        <end position="39"/>
    </location>
</feature>
<keyword evidence="6 9" id="KW-0472">Membrane</keyword>
<feature type="region of interest" description="Disordered" evidence="8">
    <location>
        <begin position="1554"/>
        <end position="1578"/>
    </location>
</feature>
<evidence type="ECO:0000256" key="2">
    <source>
        <dbReference type="ARBA" id="ARBA00010933"/>
    </source>
</evidence>
<feature type="transmembrane region" description="Helical" evidence="9">
    <location>
        <begin position="1170"/>
        <end position="1196"/>
    </location>
</feature>
<dbReference type="InterPro" id="IPR043159">
    <property type="entry name" value="Lectin_gal-bd_sf"/>
</dbReference>
<evidence type="ECO:0000256" key="4">
    <source>
        <dbReference type="ARBA" id="ARBA00022734"/>
    </source>
</evidence>
<dbReference type="InterPro" id="IPR046338">
    <property type="entry name" value="GAIN_dom_sf"/>
</dbReference>
<dbReference type="Gene3D" id="4.10.1240.10">
    <property type="entry name" value="GPCR, family 2, extracellular hormone receptor domain"/>
    <property type="match status" value="1"/>
</dbReference>
<protein>
    <recommendedName>
        <fullName evidence="13">Latrophilin Cirl</fullName>
    </recommendedName>
</protein>
<dbReference type="CDD" id="cd22830">
    <property type="entry name" value="Gal_Rha_Lectin_dCirl"/>
    <property type="match status" value="1"/>
</dbReference>
<feature type="domain" description="GAIN-B" evidence="10">
    <location>
        <begin position="762"/>
        <end position="967"/>
    </location>
</feature>
<dbReference type="InterPro" id="IPR036445">
    <property type="entry name" value="GPCR_2_extracell_dom_sf"/>
</dbReference>
<reference evidence="12" key="1">
    <citation type="submission" date="2020-06" db="EMBL/GenBank/DDBJ databases">
        <authorList>
            <person name="Ji K."/>
            <person name="Li J."/>
        </authorList>
    </citation>
    <scope>NUCLEOTIDE SEQUENCE</scope>
    <source>
        <strain evidence="12">JKM2019</strain>
        <tissue evidence="12">Whole body</tissue>
    </source>
</reference>
<dbReference type="GO" id="GO:0004930">
    <property type="term" value="F:G protein-coupled receptor activity"/>
    <property type="evidence" value="ECO:0007669"/>
    <property type="project" value="InterPro"/>
</dbReference>
<comment type="caution">
    <text evidence="12">The sequence shown here is derived from an EMBL/GenBank/DDBJ whole genome shotgun (WGS) entry which is preliminary data.</text>
</comment>
<dbReference type="GO" id="GO:0016020">
    <property type="term" value="C:membrane"/>
    <property type="evidence" value="ECO:0007669"/>
    <property type="project" value="UniProtKB-SubCell"/>
</dbReference>
<dbReference type="SMART" id="SM00303">
    <property type="entry name" value="GPS"/>
    <property type="match status" value="1"/>
</dbReference>
<evidence type="ECO:0000313" key="12">
    <source>
        <dbReference type="EMBL" id="KAH7638538.1"/>
    </source>
</evidence>
<feature type="transmembrane region" description="Helical" evidence="9">
    <location>
        <begin position="1138"/>
        <end position="1158"/>
    </location>
</feature>
<dbReference type="GO" id="GO:0030246">
    <property type="term" value="F:carbohydrate binding"/>
    <property type="evidence" value="ECO:0007669"/>
    <property type="project" value="UniProtKB-KW"/>
</dbReference>
<evidence type="ECO:0008006" key="13">
    <source>
        <dbReference type="Google" id="ProtNLM"/>
    </source>
</evidence>
<feature type="compositionally biased region" description="Pro residues" evidence="8">
    <location>
        <begin position="446"/>
        <end position="455"/>
    </location>
</feature>
<keyword evidence="7" id="KW-1015">Disulfide bond</keyword>